<gene>
    <name evidence="2" type="ORF">RHIMIDRAFT_109972</name>
</gene>
<dbReference type="STRING" id="1340429.A0A2G4SEQ1"/>
<organism evidence="2 3">
    <name type="scientific">Rhizopus microsporus ATCC 52813</name>
    <dbReference type="NCBI Taxonomy" id="1340429"/>
    <lineage>
        <taxon>Eukaryota</taxon>
        <taxon>Fungi</taxon>
        <taxon>Fungi incertae sedis</taxon>
        <taxon>Mucoromycota</taxon>
        <taxon>Mucoromycotina</taxon>
        <taxon>Mucoromycetes</taxon>
        <taxon>Mucorales</taxon>
        <taxon>Mucorineae</taxon>
        <taxon>Rhizopodaceae</taxon>
        <taxon>Rhizopus</taxon>
    </lineage>
</organism>
<dbReference type="AlphaFoldDB" id="A0A2G4SEQ1"/>
<accession>A0A2G4SEQ1</accession>
<feature type="coiled-coil region" evidence="1">
    <location>
        <begin position="162"/>
        <end position="252"/>
    </location>
</feature>
<protein>
    <submittedName>
        <fullName evidence="2">Uncharacterized protein</fullName>
    </submittedName>
</protein>
<dbReference type="Proteomes" id="UP000242254">
    <property type="component" value="Unassembled WGS sequence"/>
</dbReference>
<dbReference type="RefSeq" id="XP_023460970.1">
    <property type="nucleotide sequence ID" value="XM_023605227.1"/>
</dbReference>
<sequence>MNELKQQVSILQDENEKLSTKCETSICKMSALNEHISHLEQKLTVHQEESLKDTKRQLERIKALEDELSAREKESQQMMTKYKQKLEREYQQNSQAITQKLDDHMQYLRMMESENLKLKSENDAQKARIASLEKELIDATTHNEMSHIQLEERYDAKLKAQEQEYQANVQQLHLELNSLQQKLQEMQQENQNRSCQDELSNNKSKILSVMWQRDRDHLHSVQQTLADTESNLAAAKREVARLKKEIKYYQMNILHKEKKLYFPMEVNDDVSMIPNLIDSIKAPMTRRRKRINLSASLSNLSSLATRDISSDHKMNSIKSSINDKQVKEIESQIKIEKEFIASTQRALTARARLSRVKTEFDQELHESIAKSNAKILNLQEKLKQLKDDINCK</sequence>
<dbReference type="GeneID" id="35436217"/>
<name>A0A2G4SEQ1_RHIZD</name>
<feature type="coiled-coil region" evidence="1">
    <location>
        <begin position="1"/>
        <end position="135"/>
    </location>
</feature>
<evidence type="ECO:0000256" key="1">
    <source>
        <dbReference type="SAM" id="Coils"/>
    </source>
</evidence>
<reference evidence="2 3" key="1">
    <citation type="journal article" date="2016" name="Proc. Natl. Acad. Sci. U.S.A.">
        <title>Lipid metabolic changes in an early divergent fungus govern the establishment of a mutualistic symbiosis with endobacteria.</title>
        <authorList>
            <person name="Lastovetsky O.A."/>
            <person name="Gaspar M.L."/>
            <person name="Mondo S.J."/>
            <person name="LaButti K.M."/>
            <person name="Sandor L."/>
            <person name="Grigoriev I.V."/>
            <person name="Henry S.A."/>
            <person name="Pawlowska T.E."/>
        </authorList>
    </citation>
    <scope>NUCLEOTIDE SEQUENCE [LARGE SCALE GENOMIC DNA]</scope>
    <source>
        <strain evidence="2 3">ATCC 52813</strain>
    </source>
</reference>
<keyword evidence="1" id="KW-0175">Coiled coil</keyword>
<dbReference type="EMBL" id="KZ303883">
    <property type="protein sequence ID" value="PHZ07262.1"/>
    <property type="molecule type" value="Genomic_DNA"/>
</dbReference>
<keyword evidence="3" id="KW-1185">Reference proteome</keyword>
<proteinExistence type="predicted"/>
<evidence type="ECO:0000313" key="3">
    <source>
        <dbReference type="Proteomes" id="UP000242254"/>
    </source>
</evidence>
<evidence type="ECO:0000313" key="2">
    <source>
        <dbReference type="EMBL" id="PHZ07262.1"/>
    </source>
</evidence>